<name>A0A229P3R7_9BACL</name>
<gene>
    <name evidence="1" type="ORF">CGZ75_07560</name>
</gene>
<comment type="caution">
    <text evidence="1">The sequence shown here is derived from an EMBL/GenBank/DDBJ whole genome shotgun (WGS) entry which is preliminary data.</text>
</comment>
<dbReference type="AlphaFoldDB" id="A0A229P3R7"/>
<dbReference type="RefSeq" id="WP_089523603.1">
    <property type="nucleotide sequence ID" value="NZ_NMUQ01000001.1"/>
</dbReference>
<sequence>MGYLVCSDYSRVFSFLGSSFFIRDTILFESIWNDMFNEILRFKESNKHYPINSIEMNLTNSKKDIFKGSEWIDYTSWWDVEGRMNLETFGDELIIKVGEELRKSFKEIDYDILFIYDNAGMEKMENHIIMDHNTFHIQPISIETNYLEVVNRIKKNIK</sequence>
<protein>
    <submittedName>
        <fullName evidence="1">Uncharacterized protein</fullName>
    </submittedName>
</protein>
<evidence type="ECO:0000313" key="1">
    <source>
        <dbReference type="EMBL" id="OXM16519.1"/>
    </source>
</evidence>
<proteinExistence type="predicted"/>
<organism evidence="1 2">
    <name type="scientific">Paenibacillus herberti</name>
    <dbReference type="NCBI Taxonomy" id="1619309"/>
    <lineage>
        <taxon>Bacteria</taxon>
        <taxon>Bacillati</taxon>
        <taxon>Bacillota</taxon>
        <taxon>Bacilli</taxon>
        <taxon>Bacillales</taxon>
        <taxon>Paenibacillaceae</taxon>
        <taxon>Paenibacillus</taxon>
    </lineage>
</organism>
<keyword evidence="2" id="KW-1185">Reference proteome</keyword>
<evidence type="ECO:0000313" key="2">
    <source>
        <dbReference type="Proteomes" id="UP000215145"/>
    </source>
</evidence>
<dbReference type="EMBL" id="NMUQ01000001">
    <property type="protein sequence ID" value="OXM16519.1"/>
    <property type="molecule type" value="Genomic_DNA"/>
</dbReference>
<dbReference type="Proteomes" id="UP000215145">
    <property type="component" value="Unassembled WGS sequence"/>
</dbReference>
<reference evidence="1 2" key="1">
    <citation type="submission" date="2017-07" db="EMBL/GenBank/DDBJ databases">
        <title>Paenibacillus herberti R33 genome sequencing and assembly.</title>
        <authorList>
            <person name="Su W."/>
        </authorList>
    </citation>
    <scope>NUCLEOTIDE SEQUENCE [LARGE SCALE GENOMIC DNA]</scope>
    <source>
        <strain evidence="1 2">R33</strain>
    </source>
</reference>
<accession>A0A229P3R7</accession>